<proteinExistence type="predicted"/>
<dbReference type="OrthoDB" id="7059163at2"/>
<evidence type="ECO:0000313" key="1">
    <source>
        <dbReference type="EMBL" id="KCZ83971.1"/>
    </source>
</evidence>
<sequence length="176" mass="19431">MFDVHSFVADCRDAVSKDPTHRAVLEVMESAFHAPDAILKAVGEPSGASIDVLHRSNTLTVLNVVWGAHATLMPHNHEMWAIIGIYTGREDNIFWRRTKDDPTRVEAAGARTLLAGDVAPLGKDIIHSVTNPLGRPTGAIHVYGGDFFAQPRSEWDEESLAERPYDIERVKAFFAS</sequence>
<reference evidence="1 2" key="1">
    <citation type="journal article" date="2014" name="Antonie Van Leeuwenhoek">
        <title>Hyphomonas beringensis sp. nov. and Hyphomonas chukchiensis sp. nov., isolated from surface seawater of the Bering Sea and Chukchi Sea.</title>
        <authorList>
            <person name="Li C."/>
            <person name="Lai Q."/>
            <person name="Li G."/>
            <person name="Dong C."/>
            <person name="Wang J."/>
            <person name="Liao Y."/>
            <person name="Shao Z."/>
        </authorList>
    </citation>
    <scope>NUCLEOTIDE SEQUENCE [LARGE SCALE GENOMIC DNA]</scope>
    <source>
        <strain evidence="1 2">VP2</strain>
    </source>
</reference>
<accession>A0A059F782</accession>
<dbReference type="STRING" id="1280952.HJA_16146"/>
<protein>
    <submittedName>
        <fullName evidence="1">Metal-dependent protein of the double-stranded beta helix superfamily-like protein</fullName>
    </submittedName>
</protein>
<dbReference type="InterPro" id="IPR014710">
    <property type="entry name" value="RmlC-like_jellyroll"/>
</dbReference>
<gene>
    <name evidence="1" type="ORF">HJA_16146</name>
</gene>
<dbReference type="RefSeq" id="WP_035584225.1">
    <property type="nucleotide sequence ID" value="NZ_ARYJ01000015.1"/>
</dbReference>
<comment type="caution">
    <text evidence="1">The sequence shown here is derived from an EMBL/GenBank/DDBJ whole genome shotgun (WGS) entry which is preliminary data.</text>
</comment>
<dbReference type="Proteomes" id="UP000024816">
    <property type="component" value="Unassembled WGS sequence"/>
</dbReference>
<dbReference type="Gene3D" id="2.60.120.10">
    <property type="entry name" value="Jelly Rolls"/>
    <property type="match status" value="1"/>
</dbReference>
<organism evidence="1 2">
    <name type="scientific">Hyphomonas jannaschiana VP2</name>
    <dbReference type="NCBI Taxonomy" id="1280952"/>
    <lineage>
        <taxon>Bacteria</taxon>
        <taxon>Pseudomonadati</taxon>
        <taxon>Pseudomonadota</taxon>
        <taxon>Alphaproteobacteria</taxon>
        <taxon>Hyphomonadales</taxon>
        <taxon>Hyphomonadaceae</taxon>
        <taxon>Hyphomonas</taxon>
    </lineage>
</organism>
<dbReference type="EMBL" id="ARYJ01000015">
    <property type="protein sequence ID" value="KCZ83971.1"/>
    <property type="molecule type" value="Genomic_DNA"/>
</dbReference>
<dbReference type="SUPFAM" id="SSF51182">
    <property type="entry name" value="RmlC-like cupins"/>
    <property type="match status" value="1"/>
</dbReference>
<dbReference type="eggNOG" id="COG5553">
    <property type="taxonomic scope" value="Bacteria"/>
</dbReference>
<name>A0A059F782_9PROT</name>
<keyword evidence="2" id="KW-1185">Reference proteome</keyword>
<dbReference type="AlphaFoldDB" id="A0A059F782"/>
<dbReference type="InterPro" id="IPR011051">
    <property type="entry name" value="RmlC_Cupin_sf"/>
</dbReference>
<evidence type="ECO:0000313" key="2">
    <source>
        <dbReference type="Proteomes" id="UP000024816"/>
    </source>
</evidence>
<dbReference type="PATRIC" id="fig|1280952.3.peg.3233"/>